<sequence>MNTVILAQGLPVNETLSTYSDLAYRSAFGLYVLALVASLIYYAGFRVAKVTKSSRNLVGAGGPGLTESTSLTDTGDEDRESAGSVRWARIAQLFIIIAFLFQAAALILRGVATDRFPWGNMYEFILATTLLGVGAGLIFLRKPALQVAWPFVLVPVLILLFFGGTNLYSEAAPVVPALQSYWLPIHVSIISLGSAILLISGVASIMYLIRVWQPQGQEKGWSSGLSRPLPHADTLDRLAYRTAVIAFPIYSVGILLGAVWAEGAWGRFWGWDPKETASFVSWVLYAGYLHARATSGWGPKKAAWINLAGFAVLIFNLFFINIVVSGLHSYAGLN</sequence>
<dbReference type="GO" id="GO:0020037">
    <property type="term" value="F:heme binding"/>
    <property type="evidence" value="ECO:0007669"/>
    <property type="project" value="InterPro"/>
</dbReference>
<feature type="transmembrane region" description="Helical" evidence="6">
    <location>
        <begin position="22"/>
        <end position="45"/>
    </location>
</feature>
<organism evidence="8 9">
    <name type="scientific">Dietzia natronolimnaea</name>
    <dbReference type="NCBI Taxonomy" id="161920"/>
    <lineage>
        <taxon>Bacteria</taxon>
        <taxon>Bacillati</taxon>
        <taxon>Actinomycetota</taxon>
        <taxon>Actinomycetes</taxon>
        <taxon>Mycobacteriales</taxon>
        <taxon>Dietziaceae</taxon>
        <taxon>Dietzia</taxon>
    </lineage>
</organism>
<evidence type="ECO:0000256" key="4">
    <source>
        <dbReference type="ARBA" id="ARBA00022989"/>
    </source>
</evidence>
<keyword evidence="9" id="KW-1185">Reference proteome</keyword>
<proteinExistence type="predicted"/>
<dbReference type="AlphaFoldDB" id="A0A2A2WL92"/>
<dbReference type="GO" id="GO:0017004">
    <property type="term" value="P:cytochrome complex assembly"/>
    <property type="evidence" value="ECO:0007669"/>
    <property type="project" value="UniProtKB-KW"/>
</dbReference>
<keyword evidence="4 6" id="KW-1133">Transmembrane helix</keyword>
<dbReference type="EMBL" id="NTGA01000058">
    <property type="protein sequence ID" value="PAY21734.1"/>
    <property type="molecule type" value="Genomic_DNA"/>
</dbReference>
<dbReference type="OrthoDB" id="9814290at2"/>
<feature type="transmembrane region" description="Helical" evidence="6">
    <location>
        <begin position="181"/>
        <end position="209"/>
    </location>
</feature>
<feature type="transmembrane region" description="Helical" evidence="6">
    <location>
        <begin position="238"/>
        <end position="261"/>
    </location>
</feature>
<reference evidence="9" key="1">
    <citation type="submission" date="2017-09" db="EMBL/GenBank/DDBJ databases">
        <authorList>
            <person name="Zhang Y."/>
            <person name="Huang X."/>
            <person name="Liu J."/>
            <person name="Lu L."/>
            <person name="Peng K."/>
        </authorList>
    </citation>
    <scope>NUCLEOTIDE SEQUENCE [LARGE SCALE GENOMIC DNA]</scope>
    <source>
        <strain evidence="9">S-XJ-1</strain>
    </source>
</reference>
<evidence type="ECO:0000256" key="3">
    <source>
        <dbReference type="ARBA" id="ARBA00022748"/>
    </source>
</evidence>
<evidence type="ECO:0000256" key="5">
    <source>
        <dbReference type="ARBA" id="ARBA00023136"/>
    </source>
</evidence>
<keyword evidence="3" id="KW-0201">Cytochrome c-type biogenesis</keyword>
<feature type="transmembrane region" description="Helical" evidence="6">
    <location>
        <begin position="303"/>
        <end position="324"/>
    </location>
</feature>
<dbReference type="Pfam" id="PF01578">
    <property type="entry name" value="Cytochrom_C_asm"/>
    <property type="match status" value="1"/>
</dbReference>
<dbReference type="InterPro" id="IPR045062">
    <property type="entry name" value="Cyt_c_biogenesis_CcsA/CcmC"/>
</dbReference>
<dbReference type="InterPro" id="IPR017562">
    <property type="entry name" value="Cyt_c_biogenesis_CcsA"/>
</dbReference>
<evidence type="ECO:0000313" key="9">
    <source>
        <dbReference type="Proteomes" id="UP000218810"/>
    </source>
</evidence>
<evidence type="ECO:0000256" key="2">
    <source>
        <dbReference type="ARBA" id="ARBA00022692"/>
    </source>
</evidence>
<dbReference type="NCBIfam" id="TIGR03144">
    <property type="entry name" value="cytochr_II_ccsB"/>
    <property type="match status" value="1"/>
</dbReference>
<protein>
    <submittedName>
        <fullName evidence="8">C-type cytochrome biogenesis protein CcsB</fullName>
    </submittedName>
</protein>
<feature type="transmembrane region" description="Helical" evidence="6">
    <location>
        <begin position="147"/>
        <end position="169"/>
    </location>
</feature>
<evidence type="ECO:0000256" key="6">
    <source>
        <dbReference type="SAM" id="Phobius"/>
    </source>
</evidence>
<dbReference type="PANTHER" id="PTHR30071:SF1">
    <property type="entry name" value="CYTOCHROME B_B6 PROTEIN-RELATED"/>
    <property type="match status" value="1"/>
</dbReference>
<dbReference type="GO" id="GO:0005886">
    <property type="term" value="C:plasma membrane"/>
    <property type="evidence" value="ECO:0007669"/>
    <property type="project" value="TreeGrafter"/>
</dbReference>
<keyword evidence="2 6" id="KW-0812">Transmembrane</keyword>
<keyword evidence="5 6" id="KW-0472">Membrane</keyword>
<feature type="domain" description="Cytochrome c assembly protein" evidence="7">
    <location>
        <begin position="118"/>
        <end position="328"/>
    </location>
</feature>
<feature type="transmembrane region" description="Helical" evidence="6">
    <location>
        <begin position="124"/>
        <end position="140"/>
    </location>
</feature>
<comment type="subcellular location">
    <subcellularLocation>
        <location evidence="1">Membrane</location>
        <topology evidence="1">Multi-pass membrane protein</topology>
    </subcellularLocation>
</comment>
<comment type="caution">
    <text evidence="8">The sequence shown here is derived from an EMBL/GenBank/DDBJ whole genome shotgun (WGS) entry which is preliminary data.</text>
</comment>
<name>A0A2A2WL92_9ACTN</name>
<dbReference type="PANTHER" id="PTHR30071">
    <property type="entry name" value="HEME EXPORTER PROTEIN C"/>
    <property type="match status" value="1"/>
</dbReference>
<evidence type="ECO:0000259" key="7">
    <source>
        <dbReference type="Pfam" id="PF01578"/>
    </source>
</evidence>
<feature type="transmembrane region" description="Helical" evidence="6">
    <location>
        <begin position="93"/>
        <end position="112"/>
    </location>
</feature>
<evidence type="ECO:0000313" key="8">
    <source>
        <dbReference type="EMBL" id="PAY21734.1"/>
    </source>
</evidence>
<dbReference type="RefSeq" id="WP_095719457.1">
    <property type="nucleotide sequence ID" value="NZ_NTGA01000058.1"/>
</dbReference>
<gene>
    <name evidence="8" type="primary">ccsB</name>
    <name evidence="8" type="ORF">CEY15_17340</name>
</gene>
<dbReference type="InterPro" id="IPR002541">
    <property type="entry name" value="Cyt_c_assembly"/>
</dbReference>
<dbReference type="Proteomes" id="UP000218810">
    <property type="component" value="Unassembled WGS sequence"/>
</dbReference>
<evidence type="ECO:0000256" key="1">
    <source>
        <dbReference type="ARBA" id="ARBA00004141"/>
    </source>
</evidence>
<accession>A0A2A2WL92</accession>